<feature type="transmembrane region" description="Helical" evidence="1">
    <location>
        <begin position="5"/>
        <end position="23"/>
    </location>
</feature>
<accession>A0A077AUX3</accession>
<gene>
    <name evidence="2" type="ORF">ID47_04875</name>
</gene>
<evidence type="ECO:0000313" key="3">
    <source>
        <dbReference type="Proteomes" id="UP000028926"/>
    </source>
</evidence>
<keyword evidence="1" id="KW-0472">Membrane</keyword>
<evidence type="ECO:0000256" key="1">
    <source>
        <dbReference type="SAM" id="Phobius"/>
    </source>
</evidence>
<evidence type="ECO:0000313" key="2">
    <source>
        <dbReference type="EMBL" id="AIK96221.1"/>
    </source>
</evidence>
<proteinExistence type="predicted"/>
<dbReference type="Proteomes" id="UP000028926">
    <property type="component" value="Chromosome"/>
</dbReference>
<dbReference type="HOGENOM" id="CLU_2286366_0_0_5"/>
<reference evidence="2 3" key="1">
    <citation type="submission" date="2014-07" db="EMBL/GenBank/DDBJ databases">
        <title>Comparative genomic insights into amoeba endosymbionts belonging to the families of Holosporaceae and Candidatus Midichloriaceae within Rickettsiales.</title>
        <authorList>
            <person name="Wang Z."/>
            <person name="Wu M."/>
        </authorList>
    </citation>
    <scope>NUCLEOTIDE SEQUENCE [LARGE SCALE GENOMIC DNA]</scope>
    <source>
        <strain evidence="2">PRA3</strain>
    </source>
</reference>
<name>A0A077AUX3_9PROT</name>
<keyword evidence="1" id="KW-1133">Transmembrane helix</keyword>
<dbReference type="AlphaFoldDB" id="A0A077AUX3"/>
<sequence length="101" mass="11588">MEKRVVVPTIVLKAFLVYGSAIYRNFLSIIKYGKFILPAFKLLPAHLLHIMFKTKNTIKLFLKFSDSLKEIFSIEELGLPAKPSIVTSAPKENFEQMPKIF</sequence>
<protein>
    <submittedName>
        <fullName evidence="2">Uncharacterized protein</fullName>
    </submittedName>
</protein>
<keyword evidence="3" id="KW-1185">Reference proteome</keyword>
<dbReference type="KEGG" id="paca:ID47_04875"/>
<dbReference type="STRING" id="91604.ID47_04875"/>
<keyword evidence="1" id="KW-0812">Transmembrane</keyword>
<dbReference type="EMBL" id="CP008941">
    <property type="protein sequence ID" value="AIK96221.1"/>
    <property type="molecule type" value="Genomic_DNA"/>
</dbReference>
<organism evidence="2 3">
    <name type="scientific">Candidatus Odyssella acanthamoebae</name>
    <dbReference type="NCBI Taxonomy" id="91604"/>
    <lineage>
        <taxon>Bacteria</taxon>
        <taxon>Pseudomonadati</taxon>
        <taxon>Pseudomonadota</taxon>
        <taxon>Alphaproteobacteria</taxon>
        <taxon>Holosporales</taxon>
        <taxon>Candidatus Paracaedibacteraceae</taxon>
        <taxon>Candidatus Odyssella</taxon>
    </lineage>
</organism>